<proteinExistence type="predicted"/>
<dbReference type="GO" id="GO:0000978">
    <property type="term" value="F:RNA polymerase II cis-regulatory region sequence-specific DNA binding"/>
    <property type="evidence" value="ECO:0007669"/>
    <property type="project" value="TreeGrafter"/>
</dbReference>
<feature type="compositionally biased region" description="Pro residues" evidence="6">
    <location>
        <begin position="143"/>
        <end position="155"/>
    </location>
</feature>
<feature type="region of interest" description="Disordered" evidence="6">
    <location>
        <begin position="65"/>
        <end position="205"/>
    </location>
</feature>
<organism evidence="7 8">
    <name type="scientific">Pseudozyma flocculosa</name>
    <dbReference type="NCBI Taxonomy" id="84751"/>
    <lineage>
        <taxon>Eukaryota</taxon>
        <taxon>Fungi</taxon>
        <taxon>Dikarya</taxon>
        <taxon>Basidiomycota</taxon>
        <taxon>Ustilaginomycotina</taxon>
        <taxon>Ustilaginomycetes</taxon>
        <taxon>Ustilaginales</taxon>
        <taxon>Ustilaginaceae</taxon>
        <taxon>Pseudozyma</taxon>
    </lineage>
</organism>
<keyword evidence="2" id="KW-0805">Transcription regulation</keyword>
<evidence type="ECO:0000313" key="7">
    <source>
        <dbReference type="EMBL" id="SPO39956.1"/>
    </source>
</evidence>
<feature type="compositionally biased region" description="Low complexity" evidence="6">
    <location>
        <begin position="424"/>
        <end position="456"/>
    </location>
</feature>
<dbReference type="OrthoDB" id="5778525at2759"/>
<evidence type="ECO:0000256" key="5">
    <source>
        <dbReference type="ARBA" id="ARBA00023242"/>
    </source>
</evidence>
<keyword evidence="5" id="KW-0539">Nucleus</keyword>
<dbReference type="Gene3D" id="4.10.280.10">
    <property type="entry name" value="Helix-loop-helix DNA-binding domain"/>
    <property type="match status" value="1"/>
</dbReference>
<keyword evidence="3" id="KW-0238">DNA-binding</keyword>
<dbReference type="PANTHER" id="PTHR15741">
    <property type="entry name" value="BASIC HELIX-LOOP-HELIX ZIP TRANSCRIPTION FACTOR"/>
    <property type="match status" value="1"/>
</dbReference>
<evidence type="ECO:0000256" key="4">
    <source>
        <dbReference type="ARBA" id="ARBA00023163"/>
    </source>
</evidence>
<dbReference type="PANTHER" id="PTHR15741:SF27">
    <property type="entry name" value="TRANSCRIPTION FACTOR AP-4"/>
    <property type="match status" value="1"/>
</dbReference>
<feature type="compositionally biased region" description="Gly residues" evidence="6">
    <location>
        <begin position="558"/>
        <end position="567"/>
    </location>
</feature>
<name>A0A5C3F7B8_9BASI</name>
<feature type="compositionally biased region" description="Low complexity" evidence="6">
    <location>
        <begin position="610"/>
        <end position="625"/>
    </location>
</feature>
<feature type="region of interest" description="Disordered" evidence="6">
    <location>
        <begin position="1"/>
        <end position="49"/>
    </location>
</feature>
<feature type="region of interest" description="Disordered" evidence="6">
    <location>
        <begin position="526"/>
        <end position="568"/>
    </location>
</feature>
<feature type="compositionally biased region" description="Low complexity" evidence="6">
    <location>
        <begin position="268"/>
        <end position="301"/>
    </location>
</feature>
<feature type="compositionally biased region" description="Basic and acidic residues" evidence="6">
    <location>
        <begin position="490"/>
        <end position="512"/>
    </location>
</feature>
<gene>
    <name evidence="7" type="ORF">PSFLO_05438</name>
</gene>
<evidence type="ECO:0000256" key="2">
    <source>
        <dbReference type="ARBA" id="ARBA00023015"/>
    </source>
</evidence>
<evidence type="ECO:0000256" key="3">
    <source>
        <dbReference type="ARBA" id="ARBA00023125"/>
    </source>
</evidence>
<dbReference type="AlphaFoldDB" id="A0A5C3F7B8"/>
<protein>
    <recommendedName>
        <fullName evidence="9">BHLH domain-containing protein</fullName>
    </recommendedName>
</protein>
<accession>A0A5C3F7B8</accession>
<feature type="region of interest" description="Disordered" evidence="6">
    <location>
        <begin position="419"/>
        <end position="512"/>
    </location>
</feature>
<feature type="compositionally biased region" description="Basic residues" evidence="6">
    <location>
        <begin position="533"/>
        <end position="543"/>
    </location>
</feature>
<dbReference type="SUPFAM" id="SSF47459">
    <property type="entry name" value="HLH, helix-loop-helix DNA-binding domain"/>
    <property type="match status" value="1"/>
</dbReference>
<evidence type="ECO:0000256" key="1">
    <source>
        <dbReference type="ARBA" id="ARBA00004123"/>
    </source>
</evidence>
<dbReference type="GO" id="GO:0046983">
    <property type="term" value="F:protein dimerization activity"/>
    <property type="evidence" value="ECO:0007669"/>
    <property type="project" value="InterPro"/>
</dbReference>
<evidence type="ECO:0000256" key="6">
    <source>
        <dbReference type="SAM" id="MobiDB-lite"/>
    </source>
</evidence>
<dbReference type="InterPro" id="IPR052207">
    <property type="entry name" value="Max-like/E-box_TFs"/>
</dbReference>
<feature type="region of interest" description="Disordered" evidence="6">
    <location>
        <begin position="246"/>
        <end position="400"/>
    </location>
</feature>
<dbReference type="Proteomes" id="UP000323386">
    <property type="component" value="Unassembled WGS sequence"/>
</dbReference>
<dbReference type="EMBL" id="OOIP01000017">
    <property type="protein sequence ID" value="SPO39956.1"/>
    <property type="molecule type" value="Genomic_DNA"/>
</dbReference>
<dbReference type="GO" id="GO:0005634">
    <property type="term" value="C:nucleus"/>
    <property type="evidence" value="ECO:0007669"/>
    <property type="project" value="UniProtKB-SubCell"/>
</dbReference>
<comment type="subcellular location">
    <subcellularLocation>
        <location evidence="1">Nucleus</location>
    </subcellularLocation>
</comment>
<keyword evidence="4" id="KW-0804">Transcription</keyword>
<sequence>MRSEAGPSSSAAAAGPVPGPSNHGSMLFSPSSSDPADLPPMPVPYEDFHFSLDLPTDLDMSDLQFLSGATDRKGGPSNPMTPGLTAAFLASTPHGFHGLEDIHMSSRAGSRRGSFSNKSRPQSPRVGALGLGNMTKLPDFTMRPPPPPDFEPPPGSNLFSPAASPFGLFAGASSPTKGKHDSSETQPPQPPPSQPNGALFDANERNMLSSFLEGFEWEFDPTLPEGMPSFAAAAAERAGSAADAFGLSLDGRGSVFGGRQRGDNHLPAGSVSGSASGSGSATASSQSPHDSSSTATSPPTSKRGNKRNKHNRDADATAKPMSQETDLVNAAFGGLPDWTDDHGGESAEAAQIGSKRGPPGHHHARDRDGRPNPAPAHGLGDQDQHAPRQPTPNGLDLNNLTGVHAEMFSMSAGLDTASVAAQPKSGGKAPKQAKASSSSSSAAAAAAASSASGSSGKKMKIEHDDAAAGEALANDGGSGSAGVSASASGSKRELLTESEKRQNHILSEQRRRNYIREGFKELVGGEDDILAVGRKKPPKKAKKAGPNGARARGKGRGRGGSAGGGAGSKSAVLFQAVDLIRWLDGKNDELAGQCQELEGLAGIPSPETLAASTVPSSAAAAQAPA</sequence>
<keyword evidence="8" id="KW-1185">Reference proteome</keyword>
<feature type="compositionally biased region" description="Low complexity" evidence="6">
    <location>
        <begin position="105"/>
        <end position="116"/>
    </location>
</feature>
<feature type="compositionally biased region" description="Low complexity" evidence="6">
    <location>
        <begin position="1"/>
        <end position="16"/>
    </location>
</feature>
<evidence type="ECO:0000313" key="8">
    <source>
        <dbReference type="Proteomes" id="UP000323386"/>
    </source>
</evidence>
<dbReference type="GO" id="GO:0000981">
    <property type="term" value="F:DNA-binding transcription factor activity, RNA polymerase II-specific"/>
    <property type="evidence" value="ECO:0007669"/>
    <property type="project" value="TreeGrafter"/>
</dbReference>
<evidence type="ECO:0008006" key="9">
    <source>
        <dbReference type="Google" id="ProtNLM"/>
    </source>
</evidence>
<dbReference type="InterPro" id="IPR036638">
    <property type="entry name" value="HLH_DNA-bd_sf"/>
</dbReference>
<feature type="region of interest" description="Disordered" evidence="6">
    <location>
        <begin position="606"/>
        <end position="625"/>
    </location>
</feature>
<reference evidence="7 8" key="1">
    <citation type="submission" date="2018-03" db="EMBL/GenBank/DDBJ databases">
        <authorList>
            <person name="Guldener U."/>
        </authorList>
    </citation>
    <scope>NUCLEOTIDE SEQUENCE [LARGE SCALE GENOMIC DNA]</scope>
    <source>
        <strain evidence="7 8">DAOM196992</strain>
    </source>
</reference>